<keyword evidence="2 5" id="KW-0547">Nucleotide-binding</keyword>
<evidence type="ECO:0000313" key="10">
    <source>
        <dbReference type="Proteomes" id="UP000295087"/>
    </source>
</evidence>
<evidence type="ECO:0000256" key="5">
    <source>
        <dbReference type="PROSITE-ProRule" id="PRU10141"/>
    </source>
</evidence>
<gene>
    <name evidence="9" type="ORF">DFR75_11012</name>
</gene>
<dbReference type="SMART" id="SM00220">
    <property type="entry name" value="S_TKc"/>
    <property type="match status" value="1"/>
</dbReference>
<protein>
    <submittedName>
        <fullName evidence="9">Serine/threonine protein kinase</fullName>
    </submittedName>
</protein>
<dbReference type="Proteomes" id="UP000295087">
    <property type="component" value="Unassembled WGS sequence"/>
</dbReference>
<proteinExistence type="predicted"/>
<evidence type="ECO:0000259" key="8">
    <source>
        <dbReference type="PROSITE" id="PS50965"/>
    </source>
</evidence>
<dbReference type="InterPro" id="IPR011528">
    <property type="entry name" value="NERD"/>
</dbReference>
<dbReference type="Gene3D" id="3.30.200.20">
    <property type="entry name" value="Phosphorylase Kinase, domain 1"/>
    <property type="match status" value="2"/>
</dbReference>
<keyword evidence="9" id="KW-0723">Serine/threonine-protein kinase</keyword>
<dbReference type="PROSITE" id="PS50965">
    <property type="entry name" value="NERD"/>
    <property type="match status" value="1"/>
</dbReference>
<dbReference type="SUPFAM" id="SSF47789">
    <property type="entry name" value="C-terminal domain of RNA polymerase alpha subunit"/>
    <property type="match status" value="1"/>
</dbReference>
<keyword evidence="3 9" id="KW-0418">Kinase</keyword>
<feature type="domain" description="Protein kinase" evidence="7">
    <location>
        <begin position="513"/>
        <end position="795"/>
    </location>
</feature>
<dbReference type="InterPro" id="IPR017441">
    <property type="entry name" value="Protein_kinase_ATP_BS"/>
</dbReference>
<keyword evidence="10" id="KW-1185">Reference proteome</keyword>
<name>A0A4R6P0U3_NOCIG</name>
<evidence type="ECO:0000256" key="3">
    <source>
        <dbReference type="ARBA" id="ARBA00022777"/>
    </source>
</evidence>
<dbReference type="InterPro" id="IPR049832">
    <property type="entry name" value="BREX_PglW"/>
</dbReference>
<dbReference type="SUPFAM" id="SSF56112">
    <property type="entry name" value="Protein kinase-like (PK-like)"/>
    <property type="match status" value="2"/>
</dbReference>
<evidence type="ECO:0000256" key="2">
    <source>
        <dbReference type="ARBA" id="ARBA00022741"/>
    </source>
</evidence>
<dbReference type="EMBL" id="SNXK01000010">
    <property type="protein sequence ID" value="TDP30805.1"/>
    <property type="molecule type" value="Genomic_DNA"/>
</dbReference>
<dbReference type="Gene3D" id="1.10.150.20">
    <property type="entry name" value="5' to 3' exonuclease, C-terminal subdomain"/>
    <property type="match status" value="1"/>
</dbReference>
<evidence type="ECO:0000256" key="4">
    <source>
        <dbReference type="ARBA" id="ARBA00022840"/>
    </source>
</evidence>
<dbReference type="PANTHER" id="PTHR43289">
    <property type="entry name" value="MITOGEN-ACTIVATED PROTEIN KINASE KINASE KINASE 20-RELATED"/>
    <property type="match status" value="1"/>
</dbReference>
<dbReference type="RefSeq" id="WP_067496126.1">
    <property type="nucleotide sequence ID" value="NZ_SNXK01000010.1"/>
</dbReference>
<evidence type="ECO:0000259" key="7">
    <source>
        <dbReference type="PROSITE" id="PS50011"/>
    </source>
</evidence>
<evidence type="ECO:0000256" key="6">
    <source>
        <dbReference type="SAM" id="MobiDB-lite"/>
    </source>
</evidence>
<dbReference type="PROSITE" id="PS50011">
    <property type="entry name" value="PROTEIN_KINASE_DOM"/>
    <property type="match status" value="2"/>
</dbReference>
<dbReference type="PROSITE" id="PS00107">
    <property type="entry name" value="PROTEIN_KINASE_ATP"/>
    <property type="match status" value="1"/>
</dbReference>
<dbReference type="Gene3D" id="1.10.510.10">
    <property type="entry name" value="Transferase(Phosphotransferase) domain 1"/>
    <property type="match status" value="2"/>
</dbReference>
<dbReference type="PANTHER" id="PTHR43289:SF34">
    <property type="entry name" value="SERINE_THREONINE-PROTEIN KINASE YBDM-RELATED"/>
    <property type="match status" value="1"/>
</dbReference>
<dbReference type="InterPro" id="IPR011009">
    <property type="entry name" value="Kinase-like_dom_sf"/>
</dbReference>
<accession>A0A4R6P0U3</accession>
<feature type="region of interest" description="Disordered" evidence="6">
    <location>
        <begin position="801"/>
        <end position="825"/>
    </location>
</feature>
<evidence type="ECO:0000313" key="9">
    <source>
        <dbReference type="EMBL" id="TDP30805.1"/>
    </source>
</evidence>
<comment type="caution">
    <text evidence="9">The sequence shown here is derived from an EMBL/GenBank/DDBJ whole genome shotgun (WGS) entry which is preliminary data.</text>
</comment>
<keyword evidence="4 5" id="KW-0067">ATP-binding</keyword>
<feature type="domain" description="NERD" evidence="8">
    <location>
        <begin position="12"/>
        <end position="130"/>
    </location>
</feature>
<dbReference type="InterPro" id="IPR000719">
    <property type="entry name" value="Prot_kinase_dom"/>
</dbReference>
<feature type="binding site" evidence="5">
    <location>
        <position position="547"/>
    </location>
    <ligand>
        <name>ATP</name>
        <dbReference type="ChEBI" id="CHEBI:30616"/>
    </ligand>
</feature>
<organism evidence="9 10">
    <name type="scientific">Nocardia ignorata</name>
    <dbReference type="NCBI Taxonomy" id="145285"/>
    <lineage>
        <taxon>Bacteria</taxon>
        <taxon>Bacillati</taxon>
        <taxon>Actinomycetota</taxon>
        <taxon>Actinomycetes</taxon>
        <taxon>Mycobacteriales</taxon>
        <taxon>Nocardiaceae</taxon>
        <taxon>Nocardia</taxon>
    </lineage>
</organism>
<evidence type="ECO:0000256" key="1">
    <source>
        <dbReference type="ARBA" id="ARBA00022679"/>
    </source>
</evidence>
<dbReference type="Pfam" id="PF08378">
    <property type="entry name" value="NERD"/>
    <property type="match status" value="1"/>
</dbReference>
<dbReference type="GO" id="GO:0004674">
    <property type="term" value="F:protein serine/threonine kinase activity"/>
    <property type="evidence" value="ECO:0007669"/>
    <property type="project" value="UniProtKB-KW"/>
</dbReference>
<dbReference type="NCBIfam" id="NF033442">
    <property type="entry name" value="BREX_PglW"/>
    <property type="match status" value="1"/>
</dbReference>
<dbReference type="Pfam" id="PF00069">
    <property type="entry name" value="Pkinase"/>
    <property type="match status" value="2"/>
</dbReference>
<reference evidence="9 10" key="1">
    <citation type="submission" date="2019-03" db="EMBL/GenBank/DDBJ databases">
        <title>Genomic Encyclopedia of Type Strains, Phase IV (KMG-IV): sequencing the most valuable type-strain genomes for metagenomic binning, comparative biology and taxonomic classification.</title>
        <authorList>
            <person name="Goeker M."/>
        </authorList>
    </citation>
    <scope>NUCLEOTIDE SEQUENCE [LARGE SCALE GENOMIC DNA]</scope>
    <source>
        <strain evidence="9 10">DSM 44496</strain>
    </source>
</reference>
<sequence length="1494" mass="164705">MDEGRWTTVTESSFEHERRGLEAIRTQLPNVDPWFAWSNFTFTADTGHVREVDLLVIAPNGVLMVELKDWRGRLTSEGSDWIRTNDRGDRRVIRSPLHLVTQKSRELAGLLNHQKVNVFVGAAVCLTHPDMRFDLLPGDRANTHTVAELIARLNAAPRDIKHLIDFQRAKAIKKGLEKVGIRRSNAEFVVGPYELERKPLDAGPTWQDYLARHTELREPVRVRIYLRARGADEQARKSVDATARREASVLRRFRHPGVVQLEHFDPSAHSAGPALIFRYHPETLHLDEYLANHGAVLSLGDRVKLVRQLAETLRSAHSARLYHRGLAARSVHVVPRRGANDAERWREPLLQISDWQVATQRSAGTALSMTRHAPTLLSAHHLSSGSDAYLAPEVSAPAPDPIAMDVYGLGMLTYLLVTGKAPTSTQAELLARFEAGEELRPSAVVDDLPEDLDLLVAASAEYRPTRRFSSIAEFIEILESVEHQLTTPLEEEPKTPDLDPLEAGPDDMLADRWLVRRRLGTGSTSRALLVRDLEADADKRKNHVVLKVALSDDRDEVLTREASVLRGLRRHSGIIDLVDPGVTTLAGRTTLVLEYVGDELSLEGDSKTRRRTEETVARELRDNGRLQVGRLETYSDYLFAALDFLEGEGVWHRDLKPDNIAIRVRPNRTRELVLIDFSLAGYPVQNTDAGTEGYLDPFIGTLLRGVYDAHAERYALAVTLHEMASGELPRWGDGSVLPRQLDPVEFPYPEVAADAFDPSVRDGLVEFFRKALHRDTAQRFSDLKPMRDAWRKIFLDMTRSVPSRPLSSHPAPVVDTNEESPEDQRRQIAEQATLDTHLSQAGVTAATEQFLYGLGVNTVGEFLDYGRGKLINAPGLGARSRREIQDRLKQWGRRLGKEEPTPLASEVRKEAKAEITAAGTDLSSGLLSTLSLDALAAGFVPERRAANANKVDAITRLLRIPGAGDLPELDAWPTQAAVAETLNLTSGRVAQLLKSQRTQWKKDPAVQALREQVLELLESLGRVASATELADALIARRGTRLHERSQRRALGLAAVRVVVEVEQLAPEEAAIYVAQKRDSGANPVVVLALEADEDNAFDAPAAPALAQYALKLGKTADALADQETLPTATTVLDRLGAIEPPAGTFALDERRLVQVAVGASRNAAVTPRLEIYPRDLPLVRAVRLTQAGLVTLTPGMPLQDQPGLRAQTVFERILARFPELSIAGSNVDLPTADLTKALRDAGFGLVVATHPTSRTQRYLPEIAEQNSSYTAHTPRWTTAVSSHAAGRYSDDPNLAKAARAEELLVGASVRDGFRVLTATIMRNDDEDCPNAAAELRDRFSARPMSVTALFLATMHELLPKGKNPTWDTILRADVAPPGSKAAMKFSEYAISAWNRIGPEIEANIAGNGPLLLTDTLVFARYNAMGLLGRLAEQARRGKGGLWLLCPQADPMRPPHLGAVAVPYQSALNEWIQLPASWINNHHRAKPQTDSGVSA</sequence>
<feature type="domain" description="Protein kinase" evidence="7">
    <location>
        <begin position="194"/>
        <end position="486"/>
    </location>
</feature>
<dbReference type="GO" id="GO:0005524">
    <property type="term" value="F:ATP binding"/>
    <property type="evidence" value="ECO:0007669"/>
    <property type="project" value="UniProtKB-UniRule"/>
</dbReference>
<keyword evidence="1" id="KW-0808">Transferase</keyword>